<dbReference type="PROSITE" id="PS50990">
    <property type="entry name" value="PEPTIDASE_C39"/>
    <property type="match status" value="1"/>
</dbReference>
<accession>A0ABS9DU90</accession>
<dbReference type="Pfam" id="PF03412">
    <property type="entry name" value="Peptidase_C39"/>
    <property type="match status" value="1"/>
</dbReference>
<evidence type="ECO:0000259" key="1">
    <source>
        <dbReference type="PROSITE" id="PS50990"/>
    </source>
</evidence>
<evidence type="ECO:0000313" key="3">
    <source>
        <dbReference type="Proteomes" id="UP001521209"/>
    </source>
</evidence>
<dbReference type="CDD" id="cd02423">
    <property type="entry name" value="Peptidase_C39G"/>
    <property type="match status" value="1"/>
</dbReference>
<sequence length="249" mass="27366">MCRQPTTRRFRRSVGLIAASLAVWLGVGGLCLGARAAPLQISGAIAGLPGISPHMRVQSFQARRFGTVIPQHFDYSCGSAALATLLTYSYHMPVNEMTVFRSMVIHGNKALIQKYGFSLLDMKLYLQRHDLASGGFRAPLSKLEKVGVPAIVLINEYGYRHFVVITGIEDGRVLIADPAVGMRSERTGVFERQWSGIFFLILAHPAVARASFNRGRNWATSPEAPLSLSRFMVDFSILRQIGAGNPTLF</sequence>
<feature type="domain" description="Peptidase C39" evidence="1">
    <location>
        <begin position="71"/>
        <end position="201"/>
    </location>
</feature>
<protein>
    <submittedName>
        <fullName evidence="2">C39 family peptidase</fullName>
    </submittedName>
</protein>
<dbReference type="Gene3D" id="3.90.70.10">
    <property type="entry name" value="Cysteine proteinases"/>
    <property type="match status" value="1"/>
</dbReference>
<comment type="caution">
    <text evidence="2">The sequence shown here is derived from an EMBL/GenBank/DDBJ whole genome shotgun (WGS) entry which is preliminary data.</text>
</comment>
<name>A0ABS9DU90_9PROT</name>
<dbReference type="Proteomes" id="UP001521209">
    <property type="component" value="Unassembled WGS sequence"/>
</dbReference>
<dbReference type="RefSeq" id="WP_235703523.1">
    <property type="nucleotide sequence ID" value="NZ_JAKGBZ010000008.1"/>
</dbReference>
<dbReference type="EMBL" id="JAKGBZ010000008">
    <property type="protein sequence ID" value="MCF3946292.1"/>
    <property type="molecule type" value="Genomic_DNA"/>
</dbReference>
<keyword evidence="3" id="KW-1185">Reference proteome</keyword>
<reference evidence="2 3" key="1">
    <citation type="submission" date="2022-01" db="EMBL/GenBank/DDBJ databases">
        <authorList>
            <person name="Won M."/>
            <person name="Kim S.-J."/>
            <person name="Kwon S.-W."/>
        </authorList>
    </citation>
    <scope>NUCLEOTIDE SEQUENCE [LARGE SCALE GENOMIC DNA]</scope>
    <source>
        <strain evidence="2 3">KCTC 23505</strain>
    </source>
</reference>
<organism evidence="2 3">
    <name type="scientific">Acidiphilium iwatense</name>
    <dbReference type="NCBI Taxonomy" id="768198"/>
    <lineage>
        <taxon>Bacteria</taxon>
        <taxon>Pseudomonadati</taxon>
        <taxon>Pseudomonadota</taxon>
        <taxon>Alphaproteobacteria</taxon>
        <taxon>Acetobacterales</taxon>
        <taxon>Acidocellaceae</taxon>
        <taxon>Acidiphilium</taxon>
    </lineage>
</organism>
<evidence type="ECO:0000313" key="2">
    <source>
        <dbReference type="EMBL" id="MCF3946292.1"/>
    </source>
</evidence>
<proteinExistence type="predicted"/>
<dbReference type="InterPro" id="IPR005074">
    <property type="entry name" value="Peptidase_C39"/>
</dbReference>
<gene>
    <name evidence="2" type="ORF">L2A60_06295</name>
</gene>